<dbReference type="InterPro" id="IPR050505">
    <property type="entry name" value="WDR55/POC1"/>
</dbReference>
<dbReference type="InterPro" id="IPR001680">
    <property type="entry name" value="WD40_rpt"/>
</dbReference>
<reference evidence="5" key="1">
    <citation type="submission" date="2019-03" db="EMBL/GenBank/DDBJ databases">
        <title>Lake Tanganyika Metagenome-Assembled Genomes (MAGs).</title>
        <authorList>
            <person name="Tran P."/>
        </authorList>
    </citation>
    <scope>NUCLEOTIDE SEQUENCE</scope>
    <source>
        <strain evidence="5">K_DeepCast_65m_m2_066</strain>
    </source>
</reference>
<dbReference type="PROSITE" id="PS00678">
    <property type="entry name" value="WD_REPEATS_1"/>
    <property type="match status" value="5"/>
</dbReference>
<protein>
    <submittedName>
        <fullName evidence="5">NACHT domain-containing protein</fullName>
    </submittedName>
</protein>
<dbReference type="InterPro" id="IPR036322">
    <property type="entry name" value="WD40_repeat_dom_sf"/>
</dbReference>
<dbReference type="SUPFAM" id="SSF50978">
    <property type="entry name" value="WD40 repeat-like"/>
    <property type="match status" value="1"/>
</dbReference>
<keyword evidence="2" id="KW-0677">Repeat</keyword>
<dbReference type="PRINTS" id="PR00320">
    <property type="entry name" value="GPROTEINBRPT"/>
</dbReference>
<dbReference type="Gene3D" id="2.160.20.80">
    <property type="entry name" value="E3 ubiquitin-protein ligase SopA"/>
    <property type="match status" value="1"/>
</dbReference>
<dbReference type="Pfam" id="PF00805">
    <property type="entry name" value="Pentapeptide"/>
    <property type="match status" value="1"/>
</dbReference>
<evidence type="ECO:0000313" key="5">
    <source>
        <dbReference type="EMBL" id="MBM3224748.1"/>
    </source>
</evidence>
<dbReference type="PANTHER" id="PTHR44019:SF8">
    <property type="entry name" value="POC1 CENTRIOLAR PROTEIN HOMOLOG"/>
    <property type="match status" value="1"/>
</dbReference>
<feature type="repeat" description="WD" evidence="3">
    <location>
        <begin position="842"/>
        <end position="883"/>
    </location>
</feature>
<dbReference type="InterPro" id="IPR007111">
    <property type="entry name" value="NACHT_NTPase"/>
</dbReference>
<dbReference type="SMART" id="SM00320">
    <property type="entry name" value="WD40"/>
    <property type="match status" value="7"/>
</dbReference>
<dbReference type="InterPro" id="IPR027417">
    <property type="entry name" value="P-loop_NTPase"/>
</dbReference>
<feature type="repeat" description="WD" evidence="3">
    <location>
        <begin position="968"/>
        <end position="1001"/>
    </location>
</feature>
<comment type="caution">
    <text evidence="5">The sequence shown here is derived from an EMBL/GenBank/DDBJ whole genome shotgun (WGS) entry which is preliminary data.</text>
</comment>
<feature type="domain" description="NACHT" evidence="4">
    <location>
        <begin position="195"/>
        <end position="349"/>
    </location>
</feature>
<name>A0A937W0S3_UNCTE</name>
<dbReference type="Gene3D" id="2.130.10.10">
    <property type="entry name" value="YVTN repeat-like/Quinoprotein amine dehydrogenase"/>
    <property type="match status" value="3"/>
</dbReference>
<evidence type="ECO:0000256" key="1">
    <source>
        <dbReference type="ARBA" id="ARBA00022574"/>
    </source>
</evidence>
<dbReference type="AlphaFoldDB" id="A0A937W0S3"/>
<feature type="repeat" description="WD" evidence="3">
    <location>
        <begin position="800"/>
        <end position="841"/>
    </location>
</feature>
<keyword evidence="1 3" id="KW-0853">WD repeat</keyword>
<dbReference type="Proteomes" id="UP000712673">
    <property type="component" value="Unassembled WGS sequence"/>
</dbReference>
<dbReference type="Pfam" id="PF00400">
    <property type="entry name" value="WD40"/>
    <property type="match status" value="6"/>
</dbReference>
<dbReference type="Pfam" id="PF05729">
    <property type="entry name" value="NACHT"/>
    <property type="match status" value="1"/>
</dbReference>
<evidence type="ECO:0000256" key="3">
    <source>
        <dbReference type="PROSITE-ProRule" id="PRU00221"/>
    </source>
</evidence>
<evidence type="ECO:0000313" key="6">
    <source>
        <dbReference type="Proteomes" id="UP000712673"/>
    </source>
</evidence>
<dbReference type="InterPro" id="IPR020472">
    <property type="entry name" value="WD40_PAC1"/>
</dbReference>
<dbReference type="PANTHER" id="PTHR44019">
    <property type="entry name" value="WD REPEAT-CONTAINING PROTEIN 55"/>
    <property type="match status" value="1"/>
</dbReference>
<organism evidence="5 6">
    <name type="scientific">Tectimicrobiota bacterium</name>
    <dbReference type="NCBI Taxonomy" id="2528274"/>
    <lineage>
        <taxon>Bacteria</taxon>
        <taxon>Pseudomonadati</taxon>
        <taxon>Nitrospinota/Tectimicrobiota group</taxon>
        <taxon>Candidatus Tectimicrobiota</taxon>
    </lineage>
</organism>
<dbReference type="PROSITE" id="PS50294">
    <property type="entry name" value="WD_REPEATS_REGION"/>
    <property type="match status" value="5"/>
</dbReference>
<gene>
    <name evidence="5" type="ORF">FJZ47_13210</name>
</gene>
<feature type="repeat" description="WD" evidence="3">
    <location>
        <begin position="926"/>
        <end position="967"/>
    </location>
</feature>
<dbReference type="InterPro" id="IPR015943">
    <property type="entry name" value="WD40/YVTN_repeat-like_dom_sf"/>
</dbReference>
<dbReference type="EMBL" id="VGLS01000396">
    <property type="protein sequence ID" value="MBM3224748.1"/>
    <property type="molecule type" value="Genomic_DNA"/>
</dbReference>
<evidence type="ECO:0000259" key="4">
    <source>
        <dbReference type="Pfam" id="PF05729"/>
    </source>
</evidence>
<evidence type="ECO:0000256" key="2">
    <source>
        <dbReference type="ARBA" id="ARBA00022737"/>
    </source>
</evidence>
<dbReference type="InterPro" id="IPR001646">
    <property type="entry name" value="5peptide_repeat"/>
</dbReference>
<accession>A0A937W0S3</accession>
<dbReference type="CDD" id="cd00200">
    <property type="entry name" value="WD40"/>
    <property type="match status" value="1"/>
</dbReference>
<dbReference type="PROSITE" id="PS50082">
    <property type="entry name" value="WD_REPEATS_2"/>
    <property type="match status" value="6"/>
</dbReference>
<feature type="repeat" description="WD" evidence="3">
    <location>
        <begin position="716"/>
        <end position="757"/>
    </location>
</feature>
<dbReference type="SUPFAM" id="SSF52540">
    <property type="entry name" value="P-loop containing nucleoside triphosphate hydrolases"/>
    <property type="match status" value="1"/>
</dbReference>
<dbReference type="Gene3D" id="3.40.50.300">
    <property type="entry name" value="P-loop containing nucleotide triphosphate hydrolases"/>
    <property type="match status" value="1"/>
</dbReference>
<sequence length="1033" mass="112812">MPVDDQRTMLTQGNHGDLSLADPSTDFVENVAEIYRLLGFDVRQAIRLRGVSLGLAVLYQRGGVHLPAVVLCQDTQVTEPVCQQLLTYHTMVQRQLPEHQCIVVSAQGFTTESSMRLKAAGLTCVTYGSLLATLAPLERYAAGLLNDYEAWVHQQGREADHFIDPMVRREGDATPALALESLGRWLADAHTAFFILRGEPQVGKSTLLRMFAYHLARRFLDDPVRHPAPVLLTLDDVRQRCPVASLLVTHFSSHGLSEVSIARLMYLVRLGKIVLLCDGFDAMVAQVPREVAQAHFQQLQRLAIAPSKLLLACRPATLAHYATPRTLSGVTVARLQLFNDQQLQDYLSRIRPRTAATDWQLIQQLPDLNILAYQPALLNGLVAALDAHPQHMALNPPWLYHACINNWLEQEAQTIGVGLTRDGLRAVLRALAWRLWQRESFALPRREFEELAAQTLTVWLDDSEPLAPAHLVQTLHTLPLLSGSDEAASVTFRRDTVLSYFLADHVLQSLPDGESIPEGLQTRLLDHTVVTFLAVLDTSDRLCAPLQRILQRTYLPQVSENALQILYWSGRIRAGMGQMLTAPETLRALLTERMPVAAQLRGAQLQDMVLEAAHLREADCTGADLSRAQLQHACLVGASLRQAVLIEAQFAEAIANQADFSQADVTDAVFDHTQLQGSTFLGANVHEAHFANTITQQTVTPAVSSAQAHRLRPVLQQGHAAGIRAVTYSLDGSFVASGDDEGLICLYQASHGHILRVLEGHSGAMRGLACAPHAPLLASGSLDGSVRLWNVERGEAVWTLTGHSAGVLTVAFAPYGTLLASGSADHSVRLWDVTYGTPIQTLQGHEDAVLSVVFSADGMRLISCSADQSLRVWDIATGQAITVTTVSPAWQQVLTIAPDATALAYVGVDASIHLWDIARGVLMRTLSTPQREISALAFTPDSSRLAAGSTDGSVQLWEIARSEPVRLFAAHQREVRALAFAPDGSHLVSCSANRGVRTWDVGRGQPGWSRQGGAARDPDHCVYPHRALIDGGE</sequence>
<dbReference type="InterPro" id="IPR019775">
    <property type="entry name" value="WD40_repeat_CS"/>
</dbReference>
<feature type="repeat" description="WD" evidence="3">
    <location>
        <begin position="758"/>
        <end position="799"/>
    </location>
</feature>
<proteinExistence type="predicted"/>
<dbReference type="SUPFAM" id="SSF141571">
    <property type="entry name" value="Pentapeptide repeat-like"/>
    <property type="match status" value="1"/>
</dbReference>